<feature type="transmembrane region" description="Helical" evidence="6">
    <location>
        <begin position="20"/>
        <end position="37"/>
    </location>
</feature>
<protein>
    <recommendedName>
        <fullName evidence="9">RTA1 domain protein</fullName>
    </recommendedName>
</protein>
<dbReference type="AlphaFoldDB" id="A0A0U5G963"/>
<comment type="subcellular location">
    <subcellularLocation>
        <location evidence="1">Membrane</location>
        <topology evidence="1">Multi-pass membrane protein</topology>
    </subcellularLocation>
</comment>
<dbReference type="OrthoDB" id="3358017at2759"/>
<evidence type="ECO:0000256" key="2">
    <source>
        <dbReference type="ARBA" id="ARBA00022692"/>
    </source>
</evidence>
<keyword evidence="8" id="KW-1185">Reference proteome</keyword>
<feature type="transmembrane region" description="Helical" evidence="6">
    <location>
        <begin position="83"/>
        <end position="104"/>
    </location>
</feature>
<keyword evidence="4 6" id="KW-0472">Membrane</keyword>
<organism evidence="7 8">
    <name type="scientific">Aspergillus calidoustus</name>
    <dbReference type="NCBI Taxonomy" id="454130"/>
    <lineage>
        <taxon>Eukaryota</taxon>
        <taxon>Fungi</taxon>
        <taxon>Dikarya</taxon>
        <taxon>Ascomycota</taxon>
        <taxon>Pezizomycotina</taxon>
        <taxon>Eurotiomycetes</taxon>
        <taxon>Eurotiomycetidae</taxon>
        <taxon>Eurotiales</taxon>
        <taxon>Aspergillaceae</taxon>
        <taxon>Aspergillus</taxon>
        <taxon>Aspergillus subgen. Nidulantes</taxon>
    </lineage>
</organism>
<dbReference type="PANTHER" id="PTHR31465">
    <property type="entry name" value="PROTEIN RTA1-RELATED"/>
    <property type="match status" value="1"/>
</dbReference>
<evidence type="ECO:0000256" key="4">
    <source>
        <dbReference type="ARBA" id="ARBA00023136"/>
    </source>
</evidence>
<evidence type="ECO:0000313" key="7">
    <source>
        <dbReference type="EMBL" id="CEL08673.1"/>
    </source>
</evidence>
<evidence type="ECO:0000256" key="5">
    <source>
        <dbReference type="SAM" id="MobiDB-lite"/>
    </source>
</evidence>
<dbReference type="Pfam" id="PF04479">
    <property type="entry name" value="RTA1"/>
    <property type="match status" value="1"/>
</dbReference>
<dbReference type="Proteomes" id="UP000054771">
    <property type="component" value="Unassembled WGS sequence"/>
</dbReference>
<proteinExistence type="predicted"/>
<evidence type="ECO:0000313" key="8">
    <source>
        <dbReference type="Proteomes" id="UP000054771"/>
    </source>
</evidence>
<feature type="transmembrane region" description="Helical" evidence="6">
    <location>
        <begin position="205"/>
        <end position="222"/>
    </location>
</feature>
<evidence type="ECO:0000256" key="6">
    <source>
        <dbReference type="SAM" id="Phobius"/>
    </source>
</evidence>
<dbReference type="GO" id="GO:0016020">
    <property type="term" value="C:membrane"/>
    <property type="evidence" value="ECO:0007669"/>
    <property type="project" value="UniProtKB-SubCell"/>
</dbReference>
<dbReference type="STRING" id="454130.A0A0U5G963"/>
<evidence type="ECO:0000256" key="3">
    <source>
        <dbReference type="ARBA" id="ARBA00022989"/>
    </source>
</evidence>
<evidence type="ECO:0000256" key="1">
    <source>
        <dbReference type="ARBA" id="ARBA00004141"/>
    </source>
</evidence>
<accession>A0A0U5G963</accession>
<keyword evidence="3 6" id="KW-1133">Transmembrane helix</keyword>
<feature type="transmembrane region" description="Helical" evidence="6">
    <location>
        <begin position="44"/>
        <end position="63"/>
    </location>
</feature>
<dbReference type="InterPro" id="IPR007568">
    <property type="entry name" value="RTA1"/>
</dbReference>
<dbReference type="OMA" id="QVFIYVC"/>
<dbReference type="PANTHER" id="PTHR31465:SF34">
    <property type="entry name" value="DOMAIN PROTEIN, PUTATIVE (AFU_ORTHOLOGUE AFUA_3G00480)-RELATED"/>
    <property type="match status" value="1"/>
</dbReference>
<feature type="transmembrane region" description="Helical" evidence="6">
    <location>
        <begin position="159"/>
        <end position="185"/>
    </location>
</feature>
<feature type="compositionally biased region" description="Polar residues" evidence="5">
    <location>
        <begin position="343"/>
        <end position="356"/>
    </location>
</feature>
<name>A0A0U5G963_ASPCI</name>
<evidence type="ECO:0008006" key="9">
    <source>
        <dbReference type="Google" id="ProtNLM"/>
    </source>
</evidence>
<reference evidence="8" key="1">
    <citation type="journal article" date="2016" name="Genome Announc.">
        <title>Draft genome sequences of fungus Aspergillus calidoustus.</title>
        <authorList>
            <person name="Horn F."/>
            <person name="Linde J."/>
            <person name="Mattern D.J."/>
            <person name="Walther G."/>
            <person name="Guthke R."/>
            <person name="Scherlach K."/>
            <person name="Martin K."/>
            <person name="Brakhage A.A."/>
            <person name="Petzke L."/>
            <person name="Valiante V."/>
        </authorList>
    </citation>
    <scope>NUCLEOTIDE SEQUENCE [LARGE SCALE GENOMIC DNA]</scope>
    <source>
        <strain evidence="8">SF006504</strain>
    </source>
</reference>
<gene>
    <name evidence="7" type="ORF">ASPCAL11818</name>
</gene>
<sequence length="356" mass="39901">MVDGEPVLWSLYVYAPNKVAPVVFAVLYGLSTAGHLWQCYLYKCFRLLGLHPLCGILFTLGYALREYGSFNYLYEEEDKTVLILFVLSQVFIYICPPLLELANYHILGRLFYYAPHNAPLPAPRVLSTFGALMLLVETLNALGVSLASNPSGSHSTQDLGSHLTIAALALQLAVIIIFVLLAGLFHHRCAKNGVKARAVLVPLRTLYASMGLIFIRCIYRLVEHMGSTTVEIDNIDALRALTPVLRYEWFFYVFEATLMLLNSLLWNAWSPGRFLPRSYRAYLSKDGRTEVEGVEVQDQRSVGEKILAKLTFGFCFRRVKVKYLDENELEEMARRGTGKHAPQGSSGSDSPLFTGA</sequence>
<feature type="transmembrane region" description="Helical" evidence="6">
    <location>
        <begin position="249"/>
        <end position="269"/>
    </location>
</feature>
<keyword evidence="2 6" id="KW-0812">Transmembrane</keyword>
<feature type="region of interest" description="Disordered" evidence="5">
    <location>
        <begin position="334"/>
        <end position="356"/>
    </location>
</feature>
<dbReference type="EMBL" id="CDMC01000012">
    <property type="protein sequence ID" value="CEL08673.1"/>
    <property type="molecule type" value="Genomic_DNA"/>
</dbReference>
<feature type="transmembrane region" description="Helical" evidence="6">
    <location>
        <begin position="125"/>
        <end position="147"/>
    </location>
</feature>